<dbReference type="Gene3D" id="1.10.357.10">
    <property type="entry name" value="Tetracycline Repressor, domain 2"/>
    <property type="match status" value="1"/>
</dbReference>
<reference evidence="5" key="1">
    <citation type="journal article" date="2019" name="Int. J. Syst. Evol. Microbiol.">
        <title>The Global Catalogue of Microorganisms (GCM) 10K type strain sequencing project: providing services to taxonomists for standard genome sequencing and annotation.</title>
        <authorList>
            <consortium name="The Broad Institute Genomics Platform"/>
            <consortium name="The Broad Institute Genome Sequencing Center for Infectious Disease"/>
            <person name="Wu L."/>
            <person name="Ma J."/>
        </authorList>
    </citation>
    <scope>NUCLEOTIDE SEQUENCE [LARGE SCALE GENOMIC DNA]</scope>
    <source>
        <strain evidence="5">JCM 15481</strain>
    </source>
</reference>
<dbReference type="PANTHER" id="PTHR30055">
    <property type="entry name" value="HTH-TYPE TRANSCRIPTIONAL REGULATOR RUTR"/>
    <property type="match status" value="1"/>
</dbReference>
<protein>
    <submittedName>
        <fullName evidence="4">TetR family transcriptional regulator</fullName>
    </submittedName>
</protein>
<keyword evidence="1 2" id="KW-0238">DNA-binding</keyword>
<dbReference type="SUPFAM" id="SSF48498">
    <property type="entry name" value="Tetracyclin repressor-like, C-terminal domain"/>
    <property type="match status" value="1"/>
</dbReference>
<dbReference type="InterPro" id="IPR041678">
    <property type="entry name" value="TetR_C_16"/>
</dbReference>
<name>A0ABP4KFC6_9ACTN</name>
<evidence type="ECO:0000313" key="5">
    <source>
        <dbReference type="Proteomes" id="UP001500443"/>
    </source>
</evidence>
<evidence type="ECO:0000256" key="2">
    <source>
        <dbReference type="PROSITE-ProRule" id="PRU00335"/>
    </source>
</evidence>
<dbReference type="InterPro" id="IPR036271">
    <property type="entry name" value="Tet_transcr_reg_TetR-rel_C_sf"/>
</dbReference>
<dbReference type="Gene3D" id="1.10.10.60">
    <property type="entry name" value="Homeodomain-like"/>
    <property type="match status" value="1"/>
</dbReference>
<sequence length="198" mass="21357">MRPLGPRPGRPDTRADIIRAAKRMFARGYGSCSLRAVAREAGVDPSLLVQFFGSKEGLYLAAIADVMRPDDVLDRIVGDTSDGLGRRLAGYYFDLWDDAETRWPFQAILLSAASYQPAAAVLRDFITRELVARVAARAVPDRAELRAGLAGSHLVGTALVRYVVRFGPLADLPRPELAEIVGGTIDGYLFGPLPSGSA</sequence>
<evidence type="ECO:0000313" key="4">
    <source>
        <dbReference type="EMBL" id="GAA1500689.1"/>
    </source>
</evidence>
<keyword evidence="5" id="KW-1185">Reference proteome</keyword>
<dbReference type="InterPro" id="IPR050109">
    <property type="entry name" value="HTH-type_TetR-like_transc_reg"/>
</dbReference>
<dbReference type="InterPro" id="IPR001647">
    <property type="entry name" value="HTH_TetR"/>
</dbReference>
<dbReference type="Pfam" id="PF17920">
    <property type="entry name" value="TetR_C_16"/>
    <property type="match status" value="1"/>
</dbReference>
<feature type="DNA-binding region" description="H-T-H motif" evidence="2">
    <location>
        <begin position="33"/>
        <end position="52"/>
    </location>
</feature>
<feature type="domain" description="HTH tetR-type" evidence="3">
    <location>
        <begin position="11"/>
        <end position="70"/>
    </location>
</feature>
<dbReference type="InterPro" id="IPR009057">
    <property type="entry name" value="Homeodomain-like_sf"/>
</dbReference>
<organism evidence="4 5">
    <name type="scientific">Streptomyces synnematoformans</name>
    <dbReference type="NCBI Taxonomy" id="415721"/>
    <lineage>
        <taxon>Bacteria</taxon>
        <taxon>Bacillati</taxon>
        <taxon>Actinomycetota</taxon>
        <taxon>Actinomycetes</taxon>
        <taxon>Kitasatosporales</taxon>
        <taxon>Streptomycetaceae</taxon>
        <taxon>Streptomyces</taxon>
    </lineage>
</organism>
<dbReference type="PROSITE" id="PS50977">
    <property type="entry name" value="HTH_TETR_2"/>
    <property type="match status" value="1"/>
</dbReference>
<proteinExistence type="predicted"/>
<dbReference type="PANTHER" id="PTHR30055:SF235">
    <property type="entry name" value="TRANSCRIPTIONAL REGULATORY PROTEIN"/>
    <property type="match status" value="1"/>
</dbReference>
<dbReference type="EMBL" id="BAAAPF010000283">
    <property type="protein sequence ID" value="GAA1500689.1"/>
    <property type="molecule type" value="Genomic_DNA"/>
</dbReference>
<comment type="caution">
    <text evidence="4">The sequence shown here is derived from an EMBL/GenBank/DDBJ whole genome shotgun (WGS) entry which is preliminary data.</text>
</comment>
<evidence type="ECO:0000259" key="3">
    <source>
        <dbReference type="PROSITE" id="PS50977"/>
    </source>
</evidence>
<gene>
    <name evidence="4" type="ORF">GCM10009802_56330</name>
</gene>
<dbReference type="Pfam" id="PF00440">
    <property type="entry name" value="TetR_N"/>
    <property type="match status" value="1"/>
</dbReference>
<dbReference type="Proteomes" id="UP001500443">
    <property type="component" value="Unassembled WGS sequence"/>
</dbReference>
<accession>A0ABP4KFC6</accession>
<evidence type="ECO:0000256" key="1">
    <source>
        <dbReference type="ARBA" id="ARBA00023125"/>
    </source>
</evidence>
<dbReference type="SUPFAM" id="SSF46689">
    <property type="entry name" value="Homeodomain-like"/>
    <property type="match status" value="1"/>
</dbReference>